<organism evidence="1 2">
    <name type="scientific">Prunus dulcis</name>
    <name type="common">Almond</name>
    <name type="synonym">Amygdalus dulcis</name>
    <dbReference type="NCBI Taxonomy" id="3755"/>
    <lineage>
        <taxon>Eukaryota</taxon>
        <taxon>Viridiplantae</taxon>
        <taxon>Streptophyta</taxon>
        <taxon>Embryophyta</taxon>
        <taxon>Tracheophyta</taxon>
        <taxon>Spermatophyta</taxon>
        <taxon>Magnoliopsida</taxon>
        <taxon>eudicotyledons</taxon>
        <taxon>Gunneridae</taxon>
        <taxon>Pentapetalae</taxon>
        <taxon>rosids</taxon>
        <taxon>fabids</taxon>
        <taxon>Rosales</taxon>
        <taxon>Rosaceae</taxon>
        <taxon>Amygdaloideae</taxon>
        <taxon>Amygdaleae</taxon>
        <taxon>Prunus</taxon>
    </lineage>
</organism>
<reference evidence="1 2" key="1">
    <citation type="journal article" date="2022" name="G3 (Bethesda)">
        <title>Whole-genome sequence and methylome profiling of the almond [Prunus dulcis (Mill.) D.A. Webb] cultivar 'Nonpareil'.</title>
        <authorList>
            <person name="D'Amico-Willman K.M."/>
            <person name="Ouma W.Z."/>
            <person name="Meulia T."/>
            <person name="Sideli G.M."/>
            <person name="Gradziel T.M."/>
            <person name="Fresnedo-Ramirez J."/>
        </authorList>
    </citation>
    <scope>NUCLEOTIDE SEQUENCE [LARGE SCALE GENOMIC DNA]</scope>
    <source>
        <strain evidence="1">Clone GOH B32 T37-40</strain>
    </source>
</reference>
<comment type="caution">
    <text evidence="1">The sequence shown here is derived from an EMBL/GenBank/DDBJ whole genome shotgun (WGS) entry which is preliminary data.</text>
</comment>
<dbReference type="Proteomes" id="UP001054821">
    <property type="component" value="Chromosome 6"/>
</dbReference>
<evidence type="ECO:0000313" key="2">
    <source>
        <dbReference type="Proteomes" id="UP001054821"/>
    </source>
</evidence>
<proteinExistence type="predicted"/>
<dbReference type="AlphaFoldDB" id="A0AAD4VH01"/>
<dbReference type="EMBL" id="JAJFAZ020000006">
    <property type="protein sequence ID" value="KAI5324169.1"/>
    <property type="molecule type" value="Genomic_DNA"/>
</dbReference>
<keyword evidence="2" id="KW-1185">Reference proteome</keyword>
<name>A0AAD4VH01_PRUDU</name>
<gene>
    <name evidence="1" type="ORF">L3X38_033242</name>
</gene>
<evidence type="ECO:0000313" key="1">
    <source>
        <dbReference type="EMBL" id="KAI5324169.1"/>
    </source>
</evidence>
<sequence length="85" mass="9729">MEIDVHKKPLRRQLVLTDREKVGVIIGAMALADRFVDFSYSLVVTVLSIQDHIAVSCSKREETSLERSKISLIILFWNVRVEGKM</sequence>
<protein>
    <submittedName>
        <fullName evidence="1">Uncharacterized protein</fullName>
    </submittedName>
</protein>
<accession>A0AAD4VH01</accession>